<gene>
    <name evidence="5" type="ORF">AB205_0138390</name>
</gene>
<organism evidence="5 6">
    <name type="scientific">Aquarana catesbeiana</name>
    <name type="common">American bullfrog</name>
    <name type="synonym">Rana catesbeiana</name>
    <dbReference type="NCBI Taxonomy" id="8400"/>
    <lineage>
        <taxon>Eukaryota</taxon>
        <taxon>Metazoa</taxon>
        <taxon>Chordata</taxon>
        <taxon>Craniata</taxon>
        <taxon>Vertebrata</taxon>
        <taxon>Euteleostomi</taxon>
        <taxon>Amphibia</taxon>
        <taxon>Batrachia</taxon>
        <taxon>Anura</taxon>
        <taxon>Neobatrachia</taxon>
        <taxon>Ranoidea</taxon>
        <taxon>Ranidae</taxon>
        <taxon>Aquarana</taxon>
    </lineage>
</organism>
<name>A0A2G9REH7_AQUCT</name>
<dbReference type="PANTHER" id="PTHR23192:SF37">
    <property type="entry name" value="OLFACTOMEDIN-LIKE PROTEIN 2B"/>
    <property type="match status" value="1"/>
</dbReference>
<keyword evidence="2" id="KW-0964">Secreted</keyword>
<dbReference type="Proteomes" id="UP000228934">
    <property type="component" value="Unassembled WGS sequence"/>
</dbReference>
<comment type="subcellular location">
    <subcellularLocation>
        <location evidence="1">Secreted</location>
    </subcellularLocation>
</comment>
<feature type="domain" description="Olfactomedin-like" evidence="4">
    <location>
        <begin position="162"/>
        <end position="263"/>
    </location>
</feature>
<dbReference type="InterPro" id="IPR003112">
    <property type="entry name" value="Olfac-like_dom"/>
</dbReference>
<dbReference type="PROSITE" id="PS51132">
    <property type="entry name" value="OLF"/>
    <property type="match status" value="1"/>
</dbReference>
<reference evidence="6" key="1">
    <citation type="journal article" date="2017" name="Nat. Commun.">
        <title>The North American bullfrog draft genome provides insight into hormonal regulation of long noncoding RNA.</title>
        <authorList>
            <person name="Hammond S.A."/>
            <person name="Warren R.L."/>
            <person name="Vandervalk B.P."/>
            <person name="Kucuk E."/>
            <person name="Khan H."/>
            <person name="Gibb E.A."/>
            <person name="Pandoh P."/>
            <person name="Kirk H."/>
            <person name="Zhao Y."/>
            <person name="Jones M."/>
            <person name="Mungall A.J."/>
            <person name="Coope R."/>
            <person name="Pleasance S."/>
            <person name="Moore R.A."/>
            <person name="Holt R.A."/>
            <person name="Round J.M."/>
            <person name="Ohora S."/>
            <person name="Walle B.V."/>
            <person name="Veldhoen N."/>
            <person name="Helbing C.C."/>
            <person name="Birol I."/>
        </authorList>
    </citation>
    <scope>NUCLEOTIDE SEQUENCE [LARGE SCALE GENOMIC DNA]</scope>
</reference>
<keyword evidence="6" id="KW-1185">Reference proteome</keyword>
<comment type="caution">
    <text evidence="3">Lacks conserved residue(s) required for the propagation of feature annotation.</text>
</comment>
<proteinExistence type="predicted"/>
<dbReference type="EMBL" id="KV950651">
    <property type="protein sequence ID" value="PIO26267.1"/>
    <property type="molecule type" value="Genomic_DNA"/>
</dbReference>
<dbReference type="PANTHER" id="PTHR23192">
    <property type="entry name" value="OLFACTOMEDIN-RELATED"/>
    <property type="match status" value="1"/>
</dbReference>
<protein>
    <recommendedName>
        <fullName evidence="4">Olfactomedin-like domain-containing protein</fullName>
    </recommendedName>
</protein>
<dbReference type="GO" id="GO:0005615">
    <property type="term" value="C:extracellular space"/>
    <property type="evidence" value="ECO:0007669"/>
    <property type="project" value="TreeGrafter"/>
</dbReference>
<evidence type="ECO:0000313" key="6">
    <source>
        <dbReference type="Proteomes" id="UP000228934"/>
    </source>
</evidence>
<dbReference type="AlphaFoldDB" id="A0A2G9REH7"/>
<accession>A0A2G9REH7</accession>
<dbReference type="OrthoDB" id="8626508at2759"/>
<dbReference type="GO" id="GO:0007165">
    <property type="term" value="P:signal transduction"/>
    <property type="evidence" value="ECO:0007669"/>
    <property type="project" value="TreeGrafter"/>
</dbReference>
<evidence type="ECO:0000259" key="4">
    <source>
        <dbReference type="PROSITE" id="PS51132"/>
    </source>
</evidence>
<dbReference type="InterPro" id="IPR050605">
    <property type="entry name" value="Olfactomedin-like_domain"/>
</dbReference>
<evidence type="ECO:0000256" key="3">
    <source>
        <dbReference type="PROSITE-ProRule" id="PRU00446"/>
    </source>
</evidence>
<sequence length="263" mass="29237">MLIEDQLIKHEIQQLSTTEGPISTSEPSTSNDFKTKLATELYDVSRIGIISTLSSLRKSSEATFTTMELTEQATTVQYTTNQVKDDQIPTTMEATTTSQTTESTISPTVVIKPIQASTLDTSTVAPLQPTLTASKSRKTTITKQNTVDSKEEEDDLVKVIGRCKDTLSTISGPTTQNTYGRNEGAWMKDPLAKDEKIYITNYYYGNTLVEFRNLDNFKQGKMEKFTLIHLTSGFLGVMLLCQLMCTSCLVEKNKSFTSLLYAL</sequence>
<evidence type="ECO:0000256" key="1">
    <source>
        <dbReference type="ARBA" id="ARBA00004613"/>
    </source>
</evidence>
<dbReference type="Pfam" id="PF02191">
    <property type="entry name" value="OLF"/>
    <property type="match status" value="1"/>
</dbReference>
<evidence type="ECO:0000313" key="5">
    <source>
        <dbReference type="EMBL" id="PIO26267.1"/>
    </source>
</evidence>
<evidence type="ECO:0000256" key="2">
    <source>
        <dbReference type="ARBA" id="ARBA00022525"/>
    </source>
</evidence>